<dbReference type="Proteomes" id="UP000001188">
    <property type="component" value="Chromosome"/>
</dbReference>
<feature type="compositionally biased region" description="Low complexity" evidence="1">
    <location>
        <begin position="51"/>
        <end position="62"/>
    </location>
</feature>
<dbReference type="HOGENOM" id="CLU_2637186_0_0_6"/>
<accession>B0RZ33</accession>
<dbReference type="KEGG" id="xca:xcc-b100_4349"/>
<dbReference type="AlphaFoldDB" id="B0RZ33"/>
<proteinExistence type="predicted"/>
<evidence type="ECO:0000256" key="1">
    <source>
        <dbReference type="SAM" id="MobiDB-lite"/>
    </source>
</evidence>
<name>B0RZ33_XANCB</name>
<protein>
    <submittedName>
        <fullName evidence="2">Uncharacterized protein</fullName>
    </submittedName>
</protein>
<reference evidence="2 3" key="1">
    <citation type="journal article" date="2008" name="J. Biotechnol.">
        <title>The genome of Xanthomonas campestris pv. campestris B100 and its use for the reconstruction of metabolic pathways involved in xanthan biosynthesis.</title>
        <authorList>
            <person name="Vorholter F.J."/>
            <person name="Schneiker S."/>
            <person name="Goesmann A."/>
            <person name="Krause L."/>
            <person name="Bekel T."/>
            <person name="Kaiser O."/>
            <person name="Linke B."/>
            <person name="Patschkowski T."/>
            <person name="Ruckert C."/>
            <person name="Schmid J."/>
            <person name="Sidhu V.K."/>
            <person name="Sieber V."/>
            <person name="Tauch A."/>
            <person name="Watt S.A."/>
            <person name="Weisshaar B."/>
            <person name="Becker A."/>
            <person name="Niehaus K."/>
            <person name="Puhler A."/>
        </authorList>
    </citation>
    <scope>NUCLEOTIDE SEQUENCE [LARGE SCALE GENOMIC DNA]</scope>
    <source>
        <strain evidence="2 3">B100</strain>
    </source>
</reference>
<sequence length="77" mass="7826">MRACSAGSGLARRGGHNAPLALRRAGRLERGKQFGCLLRAGPNVRNAASYPQAAGGPANGQGCISIKLSPAKPATRS</sequence>
<dbReference type="EMBL" id="AM920689">
    <property type="protein sequence ID" value="CAP53719.1"/>
    <property type="molecule type" value="Genomic_DNA"/>
</dbReference>
<organism evidence="2 3">
    <name type="scientific">Xanthomonas campestris pv. campestris (strain B100)</name>
    <dbReference type="NCBI Taxonomy" id="509169"/>
    <lineage>
        <taxon>Bacteria</taxon>
        <taxon>Pseudomonadati</taxon>
        <taxon>Pseudomonadota</taxon>
        <taxon>Gammaproteobacteria</taxon>
        <taxon>Lysobacterales</taxon>
        <taxon>Lysobacteraceae</taxon>
        <taxon>Xanthomonas</taxon>
    </lineage>
</organism>
<evidence type="ECO:0000313" key="3">
    <source>
        <dbReference type="Proteomes" id="UP000001188"/>
    </source>
</evidence>
<evidence type="ECO:0000313" key="2">
    <source>
        <dbReference type="EMBL" id="CAP53719.1"/>
    </source>
</evidence>
<gene>
    <name evidence="2" type="ORF">XCCB100_4349</name>
</gene>
<feature type="region of interest" description="Disordered" evidence="1">
    <location>
        <begin position="49"/>
        <end position="77"/>
    </location>
</feature>